<feature type="domain" description="DUF357" evidence="4">
    <location>
        <begin position="11"/>
        <end position="76"/>
    </location>
</feature>
<feature type="domain" description="Cytidyltransferase-like" evidence="3">
    <location>
        <begin position="95"/>
        <end position="220"/>
    </location>
</feature>
<reference evidence="5 6" key="1">
    <citation type="journal article" date="2015" name="Stand. Genomic Sci.">
        <title>Complete genome sequence of and proposal of Thermofilum uzonense sp. nov. a novel hyperthermophilic crenarchaeon and emended description of the genus Thermofilum.</title>
        <authorList>
            <person name="Toshchakov S.V."/>
            <person name="Korzhenkov A.A."/>
            <person name="Samarov N.I."/>
            <person name="Mazunin I.O."/>
            <person name="Mozhey O.I."/>
            <person name="Shmyr I.S."/>
            <person name="Derbikova K.S."/>
            <person name="Taranov E.A."/>
            <person name="Dominova I.N."/>
            <person name="Bonch-Osmolovskaya E.A."/>
            <person name="Patrushev M.V."/>
            <person name="Podosokorskaya O.A."/>
            <person name="Kublanov I.V."/>
        </authorList>
    </citation>
    <scope>NUCLEOTIDE SEQUENCE [LARGE SCALE GENOMIC DNA]</scope>
    <source>
        <strain evidence="5 6">1807-2</strain>
    </source>
</reference>
<dbReference type="PANTHER" id="PTHR43793:SF1">
    <property type="entry name" value="FAD SYNTHASE"/>
    <property type="match status" value="1"/>
</dbReference>
<name>A0A0F7FIY8_9CREN</name>
<dbReference type="InterPro" id="IPR004821">
    <property type="entry name" value="Cyt_trans-like"/>
</dbReference>
<dbReference type="NCBIfam" id="TIGR00125">
    <property type="entry name" value="cyt_tran_rel"/>
    <property type="match status" value="1"/>
</dbReference>
<dbReference type="GO" id="GO:0016779">
    <property type="term" value="F:nucleotidyltransferase activity"/>
    <property type="evidence" value="ECO:0007669"/>
    <property type="project" value="UniProtKB-KW"/>
</dbReference>
<evidence type="ECO:0000313" key="5">
    <source>
        <dbReference type="EMBL" id="AKG38903.1"/>
    </source>
</evidence>
<evidence type="ECO:0000256" key="1">
    <source>
        <dbReference type="ARBA" id="ARBA00022679"/>
    </source>
</evidence>
<dbReference type="InterPro" id="IPR023140">
    <property type="entry name" value="DUF357"/>
</dbReference>
<sequence>MEQVCREKASKYISNVNAALETLKFTSDGKDIETVINQARLYLSDSQHYSKLGDCLTAIACASYAEGLLDALRILGKAEFEWRKPQDNVATHRVLVGGVFDLLHPGHIYFLRKAGEYGKVYVVVARDATVIETKGKKPLMKETDRVLLLNSLKLVEEAFLGDYPPNFASAIERVKPDYVVLGADQIWLKPKVEESLKEVGSKAKIVFIEERIEGYSSSNLQKLLGYPQ</sequence>
<dbReference type="KEGG" id="thf:MA03_06050"/>
<dbReference type="STRING" id="1550241.MA03_06050"/>
<dbReference type="AlphaFoldDB" id="A0A0F7FIY8"/>
<proteinExistence type="predicted"/>
<dbReference type="RefSeq" id="WP_052884404.1">
    <property type="nucleotide sequence ID" value="NZ_CP009961.1"/>
</dbReference>
<dbReference type="Proteomes" id="UP000067434">
    <property type="component" value="Chromosome"/>
</dbReference>
<dbReference type="Gene3D" id="3.40.50.620">
    <property type="entry name" value="HUPs"/>
    <property type="match status" value="1"/>
</dbReference>
<dbReference type="Pfam" id="PF01467">
    <property type="entry name" value="CTP_transf_like"/>
    <property type="match status" value="1"/>
</dbReference>
<evidence type="ECO:0000259" key="3">
    <source>
        <dbReference type="Pfam" id="PF01467"/>
    </source>
</evidence>
<dbReference type="Gene3D" id="1.20.1270.90">
    <property type="entry name" value="AF1782-like"/>
    <property type="match status" value="1"/>
</dbReference>
<dbReference type="EMBL" id="CP009961">
    <property type="protein sequence ID" value="AKG38903.1"/>
    <property type="molecule type" value="Genomic_DNA"/>
</dbReference>
<dbReference type="InterPro" id="IPR036809">
    <property type="entry name" value="AF1782-like_sf"/>
</dbReference>
<protein>
    <submittedName>
        <fullName evidence="5">Uncharacterized protein</fullName>
    </submittedName>
</protein>
<dbReference type="SUPFAM" id="SSF158372">
    <property type="entry name" value="AF1782-like"/>
    <property type="match status" value="1"/>
</dbReference>
<dbReference type="PANTHER" id="PTHR43793">
    <property type="entry name" value="FAD SYNTHASE"/>
    <property type="match status" value="1"/>
</dbReference>
<dbReference type="OrthoDB" id="1912at2157"/>
<dbReference type="InterPro" id="IPR050385">
    <property type="entry name" value="Archaeal_FAD_synthase"/>
</dbReference>
<keyword evidence="2" id="KW-0548">Nucleotidyltransferase</keyword>
<dbReference type="SUPFAM" id="SSF52374">
    <property type="entry name" value="Nucleotidylyl transferase"/>
    <property type="match status" value="1"/>
</dbReference>
<evidence type="ECO:0000313" key="6">
    <source>
        <dbReference type="Proteomes" id="UP000067434"/>
    </source>
</evidence>
<dbReference type="HOGENOM" id="CLU_1212640_0_0_2"/>
<keyword evidence="6" id="KW-1185">Reference proteome</keyword>
<evidence type="ECO:0000256" key="2">
    <source>
        <dbReference type="ARBA" id="ARBA00022695"/>
    </source>
</evidence>
<dbReference type="Pfam" id="PF04010">
    <property type="entry name" value="DUF357"/>
    <property type="match status" value="1"/>
</dbReference>
<gene>
    <name evidence="5" type="ORF">MA03_06050</name>
</gene>
<evidence type="ECO:0000259" key="4">
    <source>
        <dbReference type="Pfam" id="PF04010"/>
    </source>
</evidence>
<accession>A0A0F7FIY8</accession>
<dbReference type="GeneID" id="25401775"/>
<dbReference type="PATRIC" id="fig|1550241.5.peg.1261"/>
<keyword evidence="1" id="KW-0808">Transferase</keyword>
<dbReference type="InterPro" id="IPR014729">
    <property type="entry name" value="Rossmann-like_a/b/a_fold"/>
</dbReference>
<organism evidence="5 6">
    <name type="scientific">Infirmifilum uzonense</name>
    <dbReference type="NCBI Taxonomy" id="1550241"/>
    <lineage>
        <taxon>Archaea</taxon>
        <taxon>Thermoproteota</taxon>
        <taxon>Thermoprotei</taxon>
        <taxon>Thermofilales</taxon>
        <taxon>Thermofilaceae</taxon>
        <taxon>Infirmifilum</taxon>
    </lineage>
</organism>